<organism evidence="2 3">
    <name type="scientific">Solea senegalensis</name>
    <name type="common">Senegalese sole</name>
    <dbReference type="NCBI Taxonomy" id="28829"/>
    <lineage>
        <taxon>Eukaryota</taxon>
        <taxon>Metazoa</taxon>
        <taxon>Chordata</taxon>
        <taxon>Craniata</taxon>
        <taxon>Vertebrata</taxon>
        <taxon>Euteleostomi</taxon>
        <taxon>Actinopterygii</taxon>
        <taxon>Neopterygii</taxon>
        <taxon>Teleostei</taxon>
        <taxon>Neoteleostei</taxon>
        <taxon>Acanthomorphata</taxon>
        <taxon>Carangaria</taxon>
        <taxon>Pleuronectiformes</taxon>
        <taxon>Pleuronectoidei</taxon>
        <taxon>Soleidae</taxon>
        <taxon>Solea</taxon>
    </lineage>
</organism>
<keyword evidence="1" id="KW-0472">Membrane</keyword>
<protein>
    <submittedName>
        <fullName evidence="2">Uncharacterized protein</fullName>
    </submittedName>
</protein>
<evidence type="ECO:0000313" key="2">
    <source>
        <dbReference type="EMBL" id="KAG7495810.1"/>
    </source>
</evidence>
<keyword evidence="1" id="KW-0812">Transmembrane</keyword>
<evidence type="ECO:0000256" key="1">
    <source>
        <dbReference type="SAM" id="Phobius"/>
    </source>
</evidence>
<name>A0AAV6QUQ4_SOLSE</name>
<gene>
    <name evidence="2" type="ORF">JOB18_005840</name>
</gene>
<keyword evidence="1" id="KW-1133">Transmembrane helix</keyword>
<dbReference type="EMBL" id="JAGKHQ010000015">
    <property type="protein sequence ID" value="KAG7495810.1"/>
    <property type="molecule type" value="Genomic_DNA"/>
</dbReference>
<reference evidence="2 3" key="1">
    <citation type="journal article" date="2021" name="Sci. Rep.">
        <title>Chromosome anchoring in Senegalese sole (Solea senegalensis) reveals sex-associated markers and genome rearrangements in flatfish.</title>
        <authorList>
            <person name="Guerrero-Cozar I."/>
            <person name="Gomez-Garrido J."/>
            <person name="Berbel C."/>
            <person name="Martinez-Blanch J.F."/>
            <person name="Alioto T."/>
            <person name="Claros M.G."/>
            <person name="Gagnaire P.A."/>
            <person name="Manchado M."/>
        </authorList>
    </citation>
    <scope>NUCLEOTIDE SEQUENCE [LARGE SCALE GENOMIC DNA]</scope>
    <source>
        <strain evidence="2">Sse05_10M</strain>
    </source>
</reference>
<proteinExistence type="predicted"/>
<dbReference type="AlphaFoldDB" id="A0AAV6QUQ4"/>
<sequence>MEATVHFRPSSSSYIQHKIKYLFQIKCFLFLLPAESRCSCPAASPAPAVVDLLLIINIIIIILGQNARACCCCFVKEEHLRRAASPAAETSHAISICPTPLR</sequence>
<keyword evidence="3" id="KW-1185">Reference proteome</keyword>
<dbReference type="Proteomes" id="UP000693946">
    <property type="component" value="Linkage Group LG3"/>
</dbReference>
<evidence type="ECO:0000313" key="3">
    <source>
        <dbReference type="Proteomes" id="UP000693946"/>
    </source>
</evidence>
<feature type="transmembrane region" description="Helical" evidence="1">
    <location>
        <begin position="52"/>
        <end position="75"/>
    </location>
</feature>
<comment type="caution">
    <text evidence="2">The sequence shown here is derived from an EMBL/GenBank/DDBJ whole genome shotgun (WGS) entry which is preliminary data.</text>
</comment>
<accession>A0AAV6QUQ4</accession>